<evidence type="ECO:0000256" key="2">
    <source>
        <dbReference type="SAM" id="Phobius"/>
    </source>
</evidence>
<evidence type="ECO:0000313" key="3">
    <source>
        <dbReference type="EMBL" id="STX30008.1"/>
    </source>
</evidence>
<accession>A0A378I497</accession>
<keyword evidence="2" id="KW-0472">Membrane</keyword>
<organism evidence="3 4">
    <name type="scientific">Legionella beliardensis</name>
    <dbReference type="NCBI Taxonomy" id="91822"/>
    <lineage>
        <taxon>Bacteria</taxon>
        <taxon>Pseudomonadati</taxon>
        <taxon>Pseudomonadota</taxon>
        <taxon>Gammaproteobacteria</taxon>
        <taxon>Legionellales</taxon>
        <taxon>Legionellaceae</taxon>
        <taxon>Legionella</taxon>
    </lineage>
</organism>
<keyword evidence="1" id="KW-0175">Coiled coil</keyword>
<gene>
    <name evidence="3" type="ORF">NCTC13315_02569</name>
</gene>
<dbReference type="EMBL" id="UGNV01000001">
    <property type="protein sequence ID" value="STX30008.1"/>
    <property type="molecule type" value="Genomic_DNA"/>
</dbReference>
<dbReference type="Proteomes" id="UP000254968">
    <property type="component" value="Unassembled WGS sequence"/>
</dbReference>
<name>A0A378I497_9GAMM</name>
<feature type="coiled-coil region" evidence="1">
    <location>
        <begin position="91"/>
        <end position="118"/>
    </location>
</feature>
<dbReference type="RefSeq" id="WP_131750087.1">
    <property type="nucleotide sequence ID" value="NZ_CAAAHO010000005.1"/>
</dbReference>
<dbReference type="AlphaFoldDB" id="A0A378I497"/>
<keyword evidence="4" id="KW-1185">Reference proteome</keyword>
<evidence type="ECO:0008006" key="5">
    <source>
        <dbReference type="Google" id="ProtNLM"/>
    </source>
</evidence>
<evidence type="ECO:0000313" key="4">
    <source>
        <dbReference type="Proteomes" id="UP000254968"/>
    </source>
</evidence>
<proteinExistence type="predicted"/>
<feature type="transmembrane region" description="Helical" evidence="2">
    <location>
        <begin position="62"/>
        <end position="80"/>
    </location>
</feature>
<sequence length="164" mass="19502">MRKVISNKITGYLLLIVVVMLLASGFYFWEQYLLDHFLGGFHEQGMPVIHSGKGFYFFFKVWPVWAFPLIVNNLLILFLAKKYYQFVVHRFWQLRQERFKLKNEIKELQRKLINLNHSQSATRSVANKDYNALEKAYNNLASDYQQSTDFIEKLLDKINKQNLG</sequence>
<keyword evidence="2" id="KW-0812">Transmembrane</keyword>
<evidence type="ECO:0000256" key="1">
    <source>
        <dbReference type="SAM" id="Coils"/>
    </source>
</evidence>
<dbReference type="OrthoDB" id="5653811at2"/>
<feature type="transmembrane region" description="Helical" evidence="2">
    <location>
        <begin position="12"/>
        <end position="29"/>
    </location>
</feature>
<keyword evidence="2" id="KW-1133">Transmembrane helix</keyword>
<protein>
    <recommendedName>
        <fullName evidence="5">Transmembrane protein</fullName>
    </recommendedName>
</protein>
<reference evidence="3 4" key="1">
    <citation type="submission" date="2018-06" db="EMBL/GenBank/DDBJ databases">
        <authorList>
            <consortium name="Pathogen Informatics"/>
            <person name="Doyle S."/>
        </authorList>
    </citation>
    <scope>NUCLEOTIDE SEQUENCE [LARGE SCALE GENOMIC DNA]</scope>
    <source>
        <strain evidence="3 4">NCTC13315</strain>
    </source>
</reference>